<feature type="compositionally biased region" description="Acidic residues" evidence="1">
    <location>
        <begin position="106"/>
        <end position="118"/>
    </location>
</feature>
<reference evidence="2" key="1">
    <citation type="submission" date="2020-03" db="EMBL/GenBank/DDBJ databases">
        <authorList>
            <person name="Weist P."/>
        </authorList>
    </citation>
    <scope>NUCLEOTIDE SEQUENCE</scope>
</reference>
<evidence type="ECO:0000313" key="3">
    <source>
        <dbReference type="Proteomes" id="UP001153269"/>
    </source>
</evidence>
<organism evidence="2 3">
    <name type="scientific">Pleuronectes platessa</name>
    <name type="common">European plaice</name>
    <dbReference type="NCBI Taxonomy" id="8262"/>
    <lineage>
        <taxon>Eukaryota</taxon>
        <taxon>Metazoa</taxon>
        <taxon>Chordata</taxon>
        <taxon>Craniata</taxon>
        <taxon>Vertebrata</taxon>
        <taxon>Euteleostomi</taxon>
        <taxon>Actinopterygii</taxon>
        <taxon>Neopterygii</taxon>
        <taxon>Teleostei</taxon>
        <taxon>Neoteleostei</taxon>
        <taxon>Acanthomorphata</taxon>
        <taxon>Carangaria</taxon>
        <taxon>Pleuronectiformes</taxon>
        <taxon>Pleuronectoidei</taxon>
        <taxon>Pleuronectidae</taxon>
        <taxon>Pleuronectes</taxon>
    </lineage>
</organism>
<evidence type="ECO:0000313" key="2">
    <source>
        <dbReference type="EMBL" id="CAB1455121.1"/>
    </source>
</evidence>
<dbReference type="EMBL" id="CADEAL010004239">
    <property type="protein sequence ID" value="CAB1455121.1"/>
    <property type="molecule type" value="Genomic_DNA"/>
</dbReference>
<sequence>MKDDSGGEQQIKPRLCADTKKEFTLRAAVALSCVAPSAQLQGNVVNLHIHWSQRAKESGHAVGLGTMRQETSASSLLAAQQVAGPSLVRNTQSSYVSERAGVYCGGEEEQEQEEEDGAGGENCA</sequence>
<keyword evidence="3" id="KW-1185">Reference proteome</keyword>
<protein>
    <submittedName>
        <fullName evidence="2">Uncharacterized protein</fullName>
    </submittedName>
</protein>
<name>A0A9N7VMT5_PLEPL</name>
<evidence type="ECO:0000256" key="1">
    <source>
        <dbReference type="SAM" id="MobiDB-lite"/>
    </source>
</evidence>
<proteinExistence type="predicted"/>
<dbReference type="AlphaFoldDB" id="A0A9N7VMT5"/>
<gene>
    <name evidence="2" type="ORF">PLEPLA_LOCUS42892</name>
</gene>
<dbReference type="Proteomes" id="UP001153269">
    <property type="component" value="Unassembled WGS sequence"/>
</dbReference>
<comment type="caution">
    <text evidence="2">The sequence shown here is derived from an EMBL/GenBank/DDBJ whole genome shotgun (WGS) entry which is preliminary data.</text>
</comment>
<feature type="region of interest" description="Disordered" evidence="1">
    <location>
        <begin position="104"/>
        <end position="124"/>
    </location>
</feature>
<accession>A0A9N7VMT5</accession>